<dbReference type="GO" id="GO:0005524">
    <property type="term" value="F:ATP binding"/>
    <property type="evidence" value="ECO:0007669"/>
    <property type="project" value="InterPro"/>
</dbReference>
<dbReference type="EMBL" id="KN838671">
    <property type="protein sequence ID" value="KIJ98335.1"/>
    <property type="molecule type" value="Genomic_DNA"/>
</dbReference>
<evidence type="ECO:0000259" key="1">
    <source>
        <dbReference type="PROSITE" id="PS50011"/>
    </source>
</evidence>
<feature type="domain" description="Protein kinase" evidence="1">
    <location>
        <begin position="3"/>
        <end position="265"/>
    </location>
</feature>
<name>A0A0C9WZN1_9AGAR</name>
<dbReference type="Gene3D" id="1.10.510.10">
    <property type="entry name" value="Transferase(Phosphotransferase) domain 1"/>
    <property type="match status" value="1"/>
</dbReference>
<keyword evidence="3" id="KW-1185">Reference proteome</keyword>
<sequence length="274" mass="30837">MADDPDIPTRSGAFSDVYKASFGGKCVAVKVFRETASKYEMKRVEKRVEREIAIAQSLRHKHLLPILGEFRGERKTQISIITPWMQHGNVLDYLAKRESVNRTEMVDMIADALKYLHNQAVVHGNFHPNNVLIDDFGMPRISDYGVSTIQEVLKASTIAPMGQLRYLAPEIVLGESIIRASKSTDVYAFACVGMEIMSAEKPFSTIQTDIGIILALHDGKCPYHTFPLHDTVFVALQECLNHSAERRPTMNTIYKRIALSSHYDLGDTRARARL</sequence>
<dbReference type="AlphaFoldDB" id="A0A0C9WZN1"/>
<dbReference type="InterPro" id="IPR051681">
    <property type="entry name" value="Ser/Thr_Kinases-Pseudokinases"/>
</dbReference>
<dbReference type="InterPro" id="IPR000719">
    <property type="entry name" value="Prot_kinase_dom"/>
</dbReference>
<dbReference type="InterPro" id="IPR001245">
    <property type="entry name" value="Ser-Thr/Tyr_kinase_cat_dom"/>
</dbReference>
<dbReference type="PANTHER" id="PTHR44329">
    <property type="entry name" value="SERINE/THREONINE-PROTEIN KINASE TNNI3K-RELATED"/>
    <property type="match status" value="1"/>
</dbReference>
<dbReference type="SUPFAM" id="SSF56112">
    <property type="entry name" value="Protein kinase-like (PK-like)"/>
    <property type="match status" value="1"/>
</dbReference>
<dbReference type="Proteomes" id="UP000054477">
    <property type="component" value="Unassembled WGS sequence"/>
</dbReference>
<dbReference type="STRING" id="1095629.A0A0C9WZN1"/>
<evidence type="ECO:0000313" key="3">
    <source>
        <dbReference type="Proteomes" id="UP000054477"/>
    </source>
</evidence>
<protein>
    <recommendedName>
        <fullName evidence="1">Protein kinase domain-containing protein</fullName>
    </recommendedName>
</protein>
<gene>
    <name evidence="2" type="ORF">K443DRAFT_680863</name>
</gene>
<dbReference type="PIRSF" id="PIRSF000654">
    <property type="entry name" value="Integrin-linked_kinase"/>
    <property type="match status" value="1"/>
</dbReference>
<dbReference type="HOGENOM" id="CLU_000288_7_18_1"/>
<dbReference type="PANTHER" id="PTHR44329:SF140">
    <property type="entry name" value="INACTIVE PROTEIN TYROSINE KINASE PTKL"/>
    <property type="match status" value="1"/>
</dbReference>
<dbReference type="InterPro" id="IPR011009">
    <property type="entry name" value="Kinase-like_dom_sf"/>
</dbReference>
<organism evidence="2 3">
    <name type="scientific">Laccaria amethystina LaAM-08-1</name>
    <dbReference type="NCBI Taxonomy" id="1095629"/>
    <lineage>
        <taxon>Eukaryota</taxon>
        <taxon>Fungi</taxon>
        <taxon>Dikarya</taxon>
        <taxon>Basidiomycota</taxon>
        <taxon>Agaricomycotina</taxon>
        <taxon>Agaricomycetes</taxon>
        <taxon>Agaricomycetidae</taxon>
        <taxon>Agaricales</taxon>
        <taxon>Agaricineae</taxon>
        <taxon>Hydnangiaceae</taxon>
        <taxon>Laccaria</taxon>
    </lineage>
</organism>
<dbReference type="OrthoDB" id="346907at2759"/>
<reference evidence="3" key="2">
    <citation type="submission" date="2015-01" db="EMBL/GenBank/DDBJ databases">
        <title>Evolutionary Origins and Diversification of the Mycorrhizal Mutualists.</title>
        <authorList>
            <consortium name="DOE Joint Genome Institute"/>
            <consortium name="Mycorrhizal Genomics Consortium"/>
            <person name="Kohler A."/>
            <person name="Kuo A."/>
            <person name="Nagy L.G."/>
            <person name="Floudas D."/>
            <person name="Copeland A."/>
            <person name="Barry K.W."/>
            <person name="Cichocki N."/>
            <person name="Veneault-Fourrey C."/>
            <person name="LaButti K."/>
            <person name="Lindquist E.A."/>
            <person name="Lipzen A."/>
            <person name="Lundell T."/>
            <person name="Morin E."/>
            <person name="Murat C."/>
            <person name="Riley R."/>
            <person name="Ohm R."/>
            <person name="Sun H."/>
            <person name="Tunlid A."/>
            <person name="Henrissat B."/>
            <person name="Grigoriev I.V."/>
            <person name="Hibbett D.S."/>
            <person name="Martin F."/>
        </authorList>
    </citation>
    <scope>NUCLEOTIDE SEQUENCE [LARGE SCALE GENOMIC DNA]</scope>
    <source>
        <strain evidence="3">LaAM-08-1</strain>
    </source>
</reference>
<reference evidence="2 3" key="1">
    <citation type="submission" date="2014-04" db="EMBL/GenBank/DDBJ databases">
        <authorList>
            <consortium name="DOE Joint Genome Institute"/>
            <person name="Kuo A."/>
            <person name="Kohler A."/>
            <person name="Nagy L.G."/>
            <person name="Floudas D."/>
            <person name="Copeland A."/>
            <person name="Barry K.W."/>
            <person name="Cichocki N."/>
            <person name="Veneault-Fourrey C."/>
            <person name="LaButti K."/>
            <person name="Lindquist E.A."/>
            <person name="Lipzen A."/>
            <person name="Lundell T."/>
            <person name="Morin E."/>
            <person name="Murat C."/>
            <person name="Sun H."/>
            <person name="Tunlid A."/>
            <person name="Henrissat B."/>
            <person name="Grigoriev I.V."/>
            <person name="Hibbett D.S."/>
            <person name="Martin F."/>
            <person name="Nordberg H.P."/>
            <person name="Cantor M.N."/>
            <person name="Hua S.X."/>
        </authorList>
    </citation>
    <scope>NUCLEOTIDE SEQUENCE [LARGE SCALE GENOMIC DNA]</scope>
    <source>
        <strain evidence="2 3">LaAM-08-1</strain>
    </source>
</reference>
<evidence type="ECO:0000313" key="2">
    <source>
        <dbReference type="EMBL" id="KIJ98335.1"/>
    </source>
</evidence>
<dbReference type="PROSITE" id="PS50011">
    <property type="entry name" value="PROTEIN_KINASE_DOM"/>
    <property type="match status" value="1"/>
</dbReference>
<dbReference type="GO" id="GO:0004674">
    <property type="term" value="F:protein serine/threonine kinase activity"/>
    <property type="evidence" value="ECO:0007669"/>
    <property type="project" value="TreeGrafter"/>
</dbReference>
<accession>A0A0C9WZN1</accession>
<dbReference type="Pfam" id="PF07714">
    <property type="entry name" value="PK_Tyr_Ser-Thr"/>
    <property type="match status" value="1"/>
</dbReference>
<proteinExistence type="predicted"/>